<comment type="caution">
    <text evidence="1">The sequence shown here is derived from an EMBL/GenBank/DDBJ whole genome shotgun (WGS) entry which is preliminary data.</text>
</comment>
<name>A0A401ZKB3_9CHLR</name>
<gene>
    <name evidence="1" type="ORF">KDAU_45830</name>
</gene>
<accession>A0A401ZKB3</accession>
<keyword evidence="2" id="KW-1185">Reference proteome</keyword>
<protein>
    <submittedName>
        <fullName evidence="1">Uncharacterized protein</fullName>
    </submittedName>
</protein>
<dbReference type="RefSeq" id="WP_126598366.1">
    <property type="nucleotide sequence ID" value="NZ_BIFQ01000001.1"/>
</dbReference>
<dbReference type="EMBL" id="BIFQ01000001">
    <property type="protein sequence ID" value="GCE07254.1"/>
    <property type="molecule type" value="Genomic_DNA"/>
</dbReference>
<organism evidence="1 2">
    <name type="scientific">Dictyobacter aurantiacus</name>
    <dbReference type="NCBI Taxonomy" id="1936993"/>
    <lineage>
        <taxon>Bacteria</taxon>
        <taxon>Bacillati</taxon>
        <taxon>Chloroflexota</taxon>
        <taxon>Ktedonobacteria</taxon>
        <taxon>Ktedonobacterales</taxon>
        <taxon>Dictyobacteraceae</taxon>
        <taxon>Dictyobacter</taxon>
    </lineage>
</organism>
<dbReference type="Proteomes" id="UP000287224">
    <property type="component" value="Unassembled WGS sequence"/>
</dbReference>
<proteinExistence type="predicted"/>
<dbReference type="AlphaFoldDB" id="A0A401ZKB3"/>
<evidence type="ECO:0000313" key="2">
    <source>
        <dbReference type="Proteomes" id="UP000287224"/>
    </source>
</evidence>
<reference evidence="2" key="1">
    <citation type="submission" date="2018-12" db="EMBL/GenBank/DDBJ databases">
        <title>Tengunoibacter tsumagoiensis gen. nov., sp. nov., Dictyobacter kobayashii sp. nov., D. alpinus sp. nov., and D. joshuensis sp. nov. and description of Dictyobacteraceae fam. nov. within the order Ktedonobacterales isolated from Tengu-no-mugimeshi.</title>
        <authorList>
            <person name="Wang C.M."/>
            <person name="Zheng Y."/>
            <person name="Sakai Y."/>
            <person name="Toyoda A."/>
            <person name="Minakuchi Y."/>
            <person name="Abe K."/>
            <person name="Yokota A."/>
            <person name="Yabe S."/>
        </authorList>
    </citation>
    <scope>NUCLEOTIDE SEQUENCE [LARGE SCALE GENOMIC DNA]</scope>
    <source>
        <strain evidence="2">S-27</strain>
    </source>
</reference>
<sequence length="101" mass="11420">MWPVPYIGMQIVHDQEIKEALDRSRFSEAAAVRNPQLLTTMRAWLARFADLAAWRSRPTSFFKTGRDMVAGKAARSVSLSLHVNFRLNIHVSSADAEYVGE</sequence>
<evidence type="ECO:0000313" key="1">
    <source>
        <dbReference type="EMBL" id="GCE07254.1"/>
    </source>
</evidence>
<dbReference type="OrthoDB" id="9991342at2"/>